<protein>
    <recommendedName>
        <fullName evidence="6">Major facilitator superfamily (MFS) profile domain-containing protein</fullName>
    </recommendedName>
</protein>
<evidence type="ECO:0000313" key="8">
    <source>
        <dbReference type="Proteomes" id="UP000215305"/>
    </source>
</evidence>
<evidence type="ECO:0000256" key="3">
    <source>
        <dbReference type="ARBA" id="ARBA00022989"/>
    </source>
</evidence>
<dbReference type="Pfam" id="PF07690">
    <property type="entry name" value="MFS_1"/>
    <property type="match status" value="1"/>
</dbReference>
<dbReference type="InterPro" id="IPR020846">
    <property type="entry name" value="MFS_dom"/>
</dbReference>
<proteinExistence type="predicted"/>
<evidence type="ECO:0000256" key="4">
    <source>
        <dbReference type="ARBA" id="ARBA00023136"/>
    </source>
</evidence>
<sequence length="115" mass="12774">MLSYFFSVRQEGLQDKLIISTATPSISNEFHASNEVGWYGTAYMLTNCAFLLVFGKIYTFVSVKAVFLAAVVLFEVGSAVCGAEPNSVAFIIGRDIRKEAGEMGEYYFLWAETEQ</sequence>
<keyword evidence="3 5" id="KW-1133">Transmembrane helix</keyword>
<reference evidence="7" key="1">
    <citation type="submission" date="2018-08" db="EMBL/GenBank/DDBJ databases">
        <title>Draft genome sequence of azole-resistant Aspergillus thermomutatus (Neosartorya pseudofischeri) strain HMR AF 39, isolated from a human nasal aspirate.</title>
        <authorList>
            <person name="Parent-Michaud M."/>
            <person name="Dufresne P.J."/>
            <person name="Fournier E."/>
            <person name="Martineau C."/>
            <person name="Moreira S."/>
            <person name="Perkins V."/>
            <person name="De Repentigny L."/>
            <person name="Dufresne S.F."/>
        </authorList>
    </citation>
    <scope>NUCLEOTIDE SEQUENCE [LARGE SCALE GENOMIC DNA]</scope>
    <source>
        <strain evidence="7">HMR AF 39</strain>
    </source>
</reference>
<dbReference type="PANTHER" id="PTHR23501">
    <property type="entry name" value="MAJOR FACILITATOR SUPERFAMILY"/>
    <property type="match status" value="1"/>
</dbReference>
<evidence type="ECO:0000256" key="2">
    <source>
        <dbReference type="ARBA" id="ARBA00022692"/>
    </source>
</evidence>
<organism evidence="7 8">
    <name type="scientific">Aspergillus thermomutatus</name>
    <name type="common">Neosartorya pseudofischeri</name>
    <dbReference type="NCBI Taxonomy" id="41047"/>
    <lineage>
        <taxon>Eukaryota</taxon>
        <taxon>Fungi</taxon>
        <taxon>Dikarya</taxon>
        <taxon>Ascomycota</taxon>
        <taxon>Pezizomycotina</taxon>
        <taxon>Eurotiomycetes</taxon>
        <taxon>Eurotiomycetidae</taxon>
        <taxon>Eurotiales</taxon>
        <taxon>Aspergillaceae</taxon>
        <taxon>Aspergillus</taxon>
        <taxon>Aspergillus subgen. Fumigati</taxon>
    </lineage>
</organism>
<dbReference type="GO" id="GO:0022857">
    <property type="term" value="F:transmembrane transporter activity"/>
    <property type="evidence" value="ECO:0007669"/>
    <property type="project" value="InterPro"/>
</dbReference>
<dbReference type="RefSeq" id="XP_026612911.1">
    <property type="nucleotide sequence ID" value="XM_026759258.1"/>
</dbReference>
<dbReference type="InterPro" id="IPR011701">
    <property type="entry name" value="MFS"/>
</dbReference>
<comment type="subcellular location">
    <subcellularLocation>
        <location evidence="1">Membrane</location>
        <topology evidence="1">Multi-pass membrane protein</topology>
    </subcellularLocation>
</comment>
<dbReference type="AlphaFoldDB" id="A0A397GSI2"/>
<feature type="domain" description="Major facilitator superfamily (MFS) profile" evidence="6">
    <location>
        <begin position="1"/>
        <end position="115"/>
    </location>
</feature>
<keyword evidence="8" id="KW-1185">Reference proteome</keyword>
<evidence type="ECO:0000313" key="7">
    <source>
        <dbReference type="EMBL" id="RHZ51030.1"/>
    </source>
</evidence>
<evidence type="ECO:0000256" key="1">
    <source>
        <dbReference type="ARBA" id="ARBA00004141"/>
    </source>
</evidence>
<name>A0A397GSI2_ASPTH</name>
<dbReference type="GO" id="GO:0005886">
    <property type="term" value="C:plasma membrane"/>
    <property type="evidence" value="ECO:0007669"/>
    <property type="project" value="TreeGrafter"/>
</dbReference>
<evidence type="ECO:0000256" key="5">
    <source>
        <dbReference type="SAM" id="Phobius"/>
    </source>
</evidence>
<gene>
    <name evidence="7" type="ORF">CDV56_105639</name>
</gene>
<dbReference type="VEuPathDB" id="FungiDB:CDV56_105639"/>
<keyword evidence="4 5" id="KW-0472">Membrane</keyword>
<dbReference type="Gene3D" id="1.20.1720.10">
    <property type="entry name" value="Multidrug resistance protein D"/>
    <property type="match status" value="1"/>
</dbReference>
<dbReference type="SUPFAM" id="SSF103473">
    <property type="entry name" value="MFS general substrate transporter"/>
    <property type="match status" value="1"/>
</dbReference>
<dbReference type="EMBL" id="NKHU02000152">
    <property type="protein sequence ID" value="RHZ51030.1"/>
    <property type="molecule type" value="Genomic_DNA"/>
</dbReference>
<accession>A0A397GSI2</accession>
<evidence type="ECO:0000259" key="6">
    <source>
        <dbReference type="PROSITE" id="PS50850"/>
    </source>
</evidence>
<dbReference type="GeneID" id="38127613"/>
<dbReference type="InterPro" id="IPR036259">
    <property type="entry name" value="MFS_trans_sf"/>
</dbReference>
<dbReference type="PANTHER" id="PTHR23501:SF153">
    <property type="entry name" value="AFLATOXIN EFFLUX PUMP, PUTATIVE-RELATED"/>
    <property type="match status" value="1"/>
</dbReference>
<comment type="caution">
    <text evidence="7">The sequence shown here is derived from an EMBL/GenBank/DDBJ whole genome shotgun (WGS) entry which is preliminary data.</text>
</comment>
<feature type="transmembrane region" description="Helical" evidence="5">
    <location>
        <begin position="61"/>
        <end position="80"/>
    </location>
</feature>
<dbReference type="PROSITE" id="PS50850">
    <property type="entry name" value="MFS"/>
    <property type="match status" value="1"/>
</dbReference>
<keyword evidence="2 5" id="KW-0812">Transmembrane</keyword>
<dbReference type="OrthoDB" id="10021397at2759"/>
<dbReference type="Proteomes" id="UP000215305">
    <property type="component" value="Unassembled WGS sequence"/>
</dbReference>